<gene>
    <name evidence="1" type="ORF">UU74_C0033G0005</name>
</gene>
<name>A0A0G0ZUQ6_9BACT</name>
<protein>
    <submittedName>
        <fullName evidence="1">Uncharacterized protein</fullName>
    </submittedName>
</protein>
<accession>A0A0G0ZUQ6</accession>
<comment type="caution">
    <text evidence="1">The sequence shown here is derived from an EMBL/GenBank/DDBJ whole genome shotgun (WGS) entry which is preliminary data.</text>
</comment>
<evidence type="ECO:0000313" key="2">
    <source>
        <dbReference type="Proteomes" id="UP000033969"/>
    </source>
</evidence>
<organism evidence="1 2">
    <name type="scientific">Candidatus Woesebacteria bacterium GW2011_GWA1_41_7</name>
    <dbReference type="NCBI Taxonomy" id="1618556"/>
    <lineage>
        <taxon>Bacteria</taxon>
        <taxon>Candidatus Woeseibacteriota</taxon>
    </lineage>
</organism>
<dbReference type="EMBL" id="LCBU01000033">
    <property type="protein sequence ID" value="KKS16773.1"/>
    <property type="molecule type" value="Genomic_DNA"/>
</dbReference>
<reference evidence="1 2" key="1">
    <citation type="journal article" date="2015" name="Nature">
        <title>rRNA introns, odd ribosomes, and small enigmatic genomes across a large radiation of phyla.</title>
        <authorList>
            <person name="Brown C.T."/>
            <person name="Hug L.A."/>
            <person name="Thomas B.C."/>
            <person name="Sharon I."/>
            <person name="Castelle C.J."/>
            <person name="Singh A."/>
            <person name="Wilkins M.J."/>
            <person name="Williams K.H."/>
            <person name="Banfield J.F."/>
        </authorList>
    </citation>
    <scope>NUCLEOTIDE SEQUENCE [LARGE SCALE GENOMIC DNA]</scope>
</reference>
<proteinExistence type="predicted"/>
<evidence type="ECO:0000313" key="1">
    <source>
        <dbReference type="EMBL" id="KKS16773.1"/>
    </source>
</evidence>
<sequence>MTPEEMKLMIGTEFTYIFEDGDSIPAYIKAFDPEIGLTCMTLDTETKEGWKPGPGSSVLEADGTFCVIGVRFKKCTLQCADNILTYIKETGEYKQSESILSHFYGCAFF</sequence>
<dbReference type="AlphaFoldDB" id="A0A0G0ZUQ6"/>
<dbReference type="Proteomes" id="UP000033969">
    <property type="component" value="Unassembled WGS sequence"/>
</dbReference>